<feature type="signal peptide" evidence="1">
    <location>
        <begin position="1"/>
        <end position="23"/>
    </location>
</feature>
<reference evidence="2 3" key="1">
    <citation type="submission" date="2018-03" db="EMBL/GenBank/DDBJ databases">
        <title>Phenotypic and genomic properties of Cyclonatronum proteinivorum gen. nov., sp. nov., a haloalkaliphilic bacteroidete from soda lakes possessing Na+-translocating rhodopsin.</title>
        <authorList>
            <person name="Toshchakov S.V."/>
            <person name="Korzhenkov A."/>
            <person name="Samarov N.I."/>
            <person name="Kublanov I.V."/>
            <person name="Muntyan M.S."/>
            <person name="Sorokin D.Y."/>
        </authorList>
    </citation>
    <scope>NUCLEOTIDE SEQUENCE [LARGE SCALE GENOMIC DNA]</scope>
    <source>
        <strain evidence="2 3">Omega</strain>
    </source>
</reference>
<organism evidence="2 3">
    <name type="scientific">Cyclonatronum proteinivorum</name>
    <dbReference type="NCBI Taxonomy" id="1457365"/>
    <lineage>
        <taxon>Bacteria</taxon>
        <taxon>Pseudomonadati</taxon>
        <taxon>Balneolota</taxon>
        <taxon>Balneolia</taxon>
        <taxon>Balneolales</taxon>
        <taxon>Cyclonatronaceae</taxon>
        <taxon>Cyclonatronum</taxon>
    </lineage>
</organism>
<evidence type="ECO:0008006" key="4">
    <source>
        <dbReference type="Google" id="ProtNLM"/>
    </source>
</evidence>
<dbReference type="PROSITE" id="PS51257">
    <property type="entry name" value="PROKAR_LIPOPROTEIN"/>
    <property type="match status" value="1"/>
</dbReference>
<feature type="chain" id="PRO_5016633864" description="Lipoprotein" evidence="1">
    <location>
        <begin position="24"/>
        <end position="295"/>
    </location>
</feature>
<dbReference type="RefSeq" id="WP_114985217.1">
    <property type="nucleotide sequence ID" value="NZ_CP027806.1"/>
</dbReference>
<proteinExistence type="predicted"/>
<dbReference type="AlphaFoldDB" id="A0A345UNN3"/>
<evidence type="ECO:0000313" key="2">
    <source>
        <dbReference type="EMBL" id="AXJ02085.1"/>
    </source>
</evidence>
<sequence>MKHLKHFYAVIIAVMLYSMSACSNQPTQADEPESSAEEVEMLLTIVGNAISDQHEGLLSGIMDLTAQPGEDGLNYLFRTHGEGRGGHDNFVRTYNPETGEHSIRFRRGVDRPNFRSMVRTQLSYIFQDADGGFVARPAQDAGLIETITFSGTRDGFTEGPVRRSQFERTANWVLEGFGPGSDAMQLGGIQQNKGSLRITNREGESVAGRQYNMLFSLNDIQIQKPDASEDRLPFLVTGEIDYEITIRTLRDGEVSTREFGGTLELDGNGQALMRVTGLSQVFRLYLQTGEPAERS</sequence>
<dbReference type="EMBL" id="CP027806">
    <property type="protein sequence ID" value="AXJ02085.1"/>
    <property type="molecule type" value="Genomic_DNA"/>
</dbReference>
<keyword evidence="3" id="KW-1185">Reference proteome</keyword>
<dbReference type="Proteomes" id="UP000254808">
    <property type="component" value="Chromosome"/>
</dbReference>
<protein>
    <recommendedName>
        <fullName evidence="4">Lipoprotein</fullName>
    </recommendedName>
</protein>
<dbReference type="KEGG" id="cprv:CYPRO_2847"/>
<evidence type="ECO:0000313" key="3">
    <source>
        <dbReference type="Proteomes" id="UP000254808"/>
    </source>
</evidence>
<gene>
    <name evidence="2" type="ORF">CYPRO_2847</name>
</gene>
<accession>A0A345UNN3</accession>
<evidence type="ECO:0000256" key="1">
    <source>
        <dbReference type="SAM" id="SignalP"/>
    </source>
</evidence>
<name>A0A345UNN3_9BACT</name>
<keyword evidence="1" id="KW-0732">Signal</keyword>
<dbReference type="OrthoDB" id="1523591at2"/>